<name>A0A9D2JW65_9BACT</name>
<accession>A0A9D2JW65</accession>
<dbReference type="EMBL" id="DXBE01000062">
    <property type="protein sequence ID" value="HIZ69860.1"/>
    <property type="molecule type" value="Genomic_DNA"/>
</dbReference>
<proteinExistence type="predicted"/>
<organism evidence="2 3">
    <name type="scientific">Candidatus Prevotella avicola</name>
    <dbReference type="NCBI Taxonomy" id="2838738"/>
    <lineage>
        <taxon>Bacteria</taxon>
        <taxon>Pseudomonadati</taxon>
        <taxon>Bacteroidota</taxon>
        <taxon>Bacteroidia</taxon>
        <taxon>Bacteroidales</taxon>
        <taxon>Prevotellaceae</taxon>
        <taxon>Prevotella</taxon>
    </lineage>
</organism>
<dbReference type="Proteomes" id="UP000824055">
    <property type="component" value="Unassembled WGS sequence"/>
</dbReference>
<gene>
    <name evidence="2" type="ORF">H9966_08285</name>
</gene>
<comment type="caution">
    <text evidence="2">The sequence shown here is derived from an EMBL/GenBank/DDBJ whole genome shotgun (WGS) entry which is preliminary data.</text>
</comment>
<evidence type="ECO:0000259" key="1">
    <source>
        <dbReference type="Pfam" id="PF19569"/>
    </source>
</evidence>
<reference evidence="2" key="1">
    <citation type="journal article" date="2021" name="PeerJ">
        <title>Extensive microbial diversity within the chicken gut microbiome revealed by metagenomics and culture.</title>
        <authorList>
            <person name="Gilroy R."/>
            <person name="Ravi A."/>
            <person name="Getino M."/>
            <person name="Pursley I."/>
            <person name="Horton D.L."/>
            <person name="Alikhan N.F."/>
            <person name="Baker D."/>
            <person name="Gharbi K."/>
            <person name="Hall N."/>
            <person name="Watson M."/>
            <person name="Adriaenssens E.M."/>
            <person name="Foster-Nyarko E."/>
            <person name="Jarju S."/>
            <person name="Secka A."/>
            <person name="Antonio M."/>
            <person name="Oren A."/>
            <person name="Chaudhuri R.R."/>
            <person name="La Ragione R."/>
            <person name="Hildebrand F."/>
            <person name="Pallen M.J."/>
        </authorList>
    </citation>
    <scope>NUCLEOTIDE SEQUENCE</scope>
    <source>
        <strain evidence="2">ChiHecec3B27-8219</strain>
    </source>
</reference>
<dbReference type="InterPro" id="IPR023393">
    <property type="entry name" value="START-like_dom_sf"/>
</dbReference>
<sequence length="132" mass="15659">MKKRQITIEHELKSNSENIIWRFISTPEGLSKWLADEVTQEGETMTFTWGELWSHHEIRTATLLEVVFHELVKLRWDDDEDPEAYMELKVGKSDVTNEFMLTITDFAEEEDVEAMRDLWEDNLVRLRRTSGL</sequence>
<protein>
    <recommendedName>
        <fullName evidence="1">START-like domain-containing protein</fullName>
    </recommendedName>
</protein>
<dbReference type="InterPro" id="IPR045736">
    <property type="entry name" value="START_2"/>
</dbReference>
<evidence type="ECO:0000313" key="2">
    <source>
        <dbReference type="EMBL" id="HIZ69860.1"/>
    </source>
</evidence>
<dbReference type="Gene3D" id="3.30.530.20">
    <property type="match status" value="1"/>
</dbReference>
<dbReference type="SUPFAM" id="SSF55961">
    <property type="entry name" value="Bet v1-like"/>
    <property type="match status" value="1"/>
</dbReference>
<feature type="domain" description="START-like" evidence="1">
    <location>
        <begin position="2"/>
        <end position="126"/>
    </location>
</feature>
<reference evidence="2" key="2">
    <citation type="submission" date="2021-04" db="EMBL/GenBank/DDBJ databases">
        <authorList>
            <person name="Gilroy R."/>
        </authorList>
    </citation>
    <scope>NUCLEOTIDE SEQUENCE</scope>
    <source>
        <strain evidence="2">ChiHecec3B27-8219</strain>
    </source>
</reference>
<evidence type="ECO:0000313" key="3">
    <source>
        <dbReference type="Proteomes" id="UP000824055"/>
    </source>
</evidence>
<dbReference type="AlphaFoldDB" id="A0A9D2JW65"/>
<dbReference type="Pfam" id="PF19569">
    <property type="entry name" value="START_2"/>
    <property type="match status" value="1"/>
</dbReference>